<keyword evidence="9" id="KW-0407">Ion channel</keyword>
<evidence type="ECO:0000256" key="5">
    <source>
        <dbReference type="ARBA" id="ARBA00023065"/>
    </source>
</evidence>
<accession>A6DFZ2</accession>
<sequence>MNLRTIKLKLKRNRPLKMVVLSITVGVITGLVASLFFLFLEWAKAIIFDGILGLKLASPPGEHIISDDNLIHIKTTLYDRIFSNIPQSLLIILVPGLGCGLAAYLVRRFAPNAAYDGTSALVDTFHNKRAKMKLSTAFTKGIASIITLASGGSGGKEGPVAQVGAGCGSYLADKLKLSVKERRVLFLSGCAGGLGAIFRAPLGAAITAVEVLYKEDFESEAIMPCVIASVTSYSTFMLTFGSHTIFNLGEVESFEGFFHIPSYILLALTCSAIGAFYVKFYQFTKEFFIKLKIPTPIKPVVGGMLTGLLALIMPYALGDGWGAIQEVMDGNLTLGFIALAVIVKIVATSLTIGSGGSAGIFGPSLFIGAMTGGCLGSFLHMQFPDNPMVPSITAFVMVGMAAFFAGVANAPIASIIMVCEITGTYNLLAPLLLTSAFSMLFNSKVSIFKPQVLNKFESPAHKGDMTVNILQEIQVGEAVELSQKIKTVEATTMLGQLSQLVRNTEQHIFPVVRQGKLIGIANLDKIRTVMFNQDTYSMLIVADIMEKSVVLKSNMTLYEALGKFLNDGHLELCVVNDDNEVISILRYQNLIEAYHKGVNLHNYDKEDSLHAPI</sequence>
<evidence type="ECO:0000256" key="11">
    <source>
        <dbReference type="SAM" id="Phobius"/>
    </source>
</evidence>
<evidence type="ECO:0000256" key="8">
    <source>
        <dbReference type="ARBA" id="ARBA00023214"/>
    </source>
</evidence>
<feature type="transmembrane region" description="Helical" evidence="11">
    <location>
        <begin position="184"/>
        <end position="209"/>
    </location>
</feature>
<dbReference type="Pfam" id="PF00654">
    <property type="entry name" value="Voltage_CLC"/>
    <property type="match status" value="1"/>
</dbReference>
<feature type="domain" description="CBS" evidence="12">
    <location>
        <begin position="544"/>
        <end position="600"/>
    </location>
</feature>
<protein>
    <submittedName>
        <fullName evidence="13">Chloride channel family protein</fullName>
    </submittedName>
</protein>
<keyword evidence="6 11" id="KW-0472">Membrane</keyword>
<dbReference type="InterPro" id="IPR000644">
    <property type="entry name" value="CBS_dom"/>
</dbReference>
<evidence type="ECO:0000256" key="3">
    <source>
        <dbReference type="ARBA" id="ARBA00022692"/>
    </source>
</evidence>
<feature type="transmembrane region" description="Helical" evidence="11">
    <location>
        <begin position="85"/>
        <end position="106"/>
    </location>
</feature>
<feature type="transmembrane region" description="Helical" evidence="11">
    <location>
        <begin position="260"/>
        <end position="280"/>
    </location>
</feature>
<dbReference type="InterPro" id="IPR001807">
    <property type="entry name" value="ClC"/>
</dbReference>
<evidence type="ECO:0000256" key="1">
    <source>
        <dbReference type="ARBA" id="ARBA00004141"/>
    </source>
</evidence>
<keyword evidence="5" id="KW-0406">Ion transport</keyword>
<keyword evidence="3 11" id="KW-0812">Transmembrane</keyword>
<dbReference type="PROSITE" id="PS51371">
    <property type="entry name" value="CBS"/>
    <property type="match status" value="1"/>
</dbReference>
<dbReference type="CDD" id="cd00400">
    <property type="entry name" value="Voltage_gated_ClC"/>
    <property type="match status" value="1"/>
</dbReference>
<evidence type="ECO:0000313" key="13">
    <source>
        <dbReference type="EMBL" id="EDM29722.1"/>
    </source>
</evidence>
<dbReference type="Gene3D" id="1.10.3080.10">
    <property type="entry name" value="Clc chloride channel"/>
    <property type="match status" value="1"/>
</dbReference>
<dbReference type="SUPFAM" id="SSF54631">
    <property type="entry name" value="CBS-domain pair"/>
    <property type="match status" value="1"/>
</dbReference>
<name>A6DFZ2_9BACT</name>
<gene>
    <name evidence="13" type="ORF">LNTAR_18268</name>
</gene>
<keyword evidence="7" id="KW-0869">Chloride channel</keyword>
<dbReference type="PANTHER" id="PTHR43427:SF6">
    <property type="entry name" value="CHLORIDE CHANNEL PROTEIN CLC-E"/>
    <property type="match status" value="1"/>
</dbReference>
<keyword evidence="14" id="KW-1185">Reference proteome</keyword>
<dbReference type="OrthoDB" id="9812438at2"/>
<keyword evidence="8" id="KW-0868">Chloride</keyword>
<evidence type="ECO:0000256" key="6">
    <source>
        <dbReference type="ARBA" id="ARBA00023136"/>
    </source>
</evidence>
<comment type="subcellular location">
    <subcellularLocation>
        <location evidence="1">Membrane</location>
        <topology evidence="1">Multi-pass membrane protein</topology>
    </subcellularLocation>
</comment>
<evidence type="ECO:0000256" key="9">
    <source>
        <dbReference type="ARBA" id="ARBA00023303"/>
    </source>
</evidence>
<feature type="transmembrane region" description="Helical" evidence="11">
    <location>
        <begin position="358"/>
        <end position="380"/>
    </location>
</feature>
<dbReference type="PRINTS" id="PR00762">
    <property type="entry name" value="CLCHANNEL"/>
</dbReference>
<dbReference type="InterPro" id="IPR014743">
    <property type="entry name" value="Cl-channel_core"/>
</dbReference>
<evidence type="ECO:0000256" key="2">
    <source>
        <dbReference type="ARBA" id="ARBA00022448"/>
    </source>
</evidence>
<dbReference type="GO" id="GO:0034707">
    <property type="term" value="C:chloride channel complex"/>
    <property type="evidence" value="ECO:0007669"/>
    <property type="project" value="UniProtKB-KW"/>
</dbReference>
<feature type="transmembrane region" description="Helical" evidence="11">
    <location>
        <begin position="300"/>
        <end position="318"/>
    </location>
</feature>
<reference evidence="13 14" key="1">
    <citation type="journal article" date="2010" name="J. Bacteriol.">
        <title>Genome sequence of Lentisphaera araneosa HTCC2155T, the type species of the order Lentisphaerales in the phylum Lentisphaerae.</title>
        <authorList>
            <person name="Thrash J.C."/>
            <person name="Cho J.C."/>
            <person name="Vergin K.L."/>
            <person name="Morris R.M."/>
            <person name="Giovannoni S.J."/>
        </authorList>
    </citation>
    <scope>NUCLEOTIDE SEQUENCE [LARGE SCALE GENOMIC DNA]</scope>
    <source>
        <strain evidence="13 14">HTCC2155</strain>
    </source>
</reference>
<comment type="caution">
    <text evidence="13">The sequence shown here is derived from an EMBL/GenBank/DDBJ whole genome shotgun (WGS) entry which is preliminary data.</text>
</comment>
<dbReference type="PANTHER" id="PTHR43427">
    <property type="entry name" value="CHLORIDE CHANNEL PROTEIN CLC-E"/>
    <property type="match status" value="1"/>
</dbReference>
<dbReference type="InterPro" id="IPR046342">
    <property type="entry name" value="CBS_dom_sf"/>
</dbReference>
<dbReference type="Pfam" id="PF00571">
    <property type="entry name" value="CBS"/>
    <property type="match status" value="1"/>
</dbReference>
<evidence type="ECO:0000256" key="4">
    <source>
        <dbReference type="ARBA" id="ARBA00022989"/>
    </source>
</evidence>
<dbReference type="InterPro" id="IPR050368">
    <property type="entry name" value="ClC-type_chloride_channel"/>
</dbReference>
<evidence type="ECO:0000256" key="7">
    <source>
        <dbReference type="ARBA" id="ARBA00023173"/>
    </source>
</evidence>
<dbReference type="Proteomes" id="UP000004947">
    <property type="component" value="Unassembled WGS sequence"/>
</dbReference>
<feature type="transmembrane region" description="Helical" evidence="11">
    <location>
        <begin position="20"/>
        <end position="40"/>
    </location>
</feature>
<evidence type="ECO:0000313" key="14">
    <source>
        <dbReference type="Proteomes" id="UP000004947"/>
    </source>
</evidence>
<feature type="transmembrane region" description="Helical" evidence="11">
    <location>
        <begin position="423"/>
        <end position="441"/>
    </location>
</feature>
<dbReference type="eggNOG" id="COG0038">
    <property type="taxonomic scope" value="Bacteria"/>
</dbReference>
<feature type="transmembrane region" description="Helical" evidence="11">
    <location>
        <begin position="330"/>
        <end position="352"/>
    </location>
</feature>
<proteinExistence type="predicted"/>
<evidence type="ECO:0000259" key="12">
    <source>
        <dbReference type="PROSITE" id="PS51371"/>
    </source>
</evidence>
<dbReference type="SUPFAM" id="SSF81340">
    <property type="entry name" value="Clc chloride channel"/>
    <property type="match status" value="1"/>
</dbReference>
<keyword evidence="2" id="KW-0813">Transport</keyword>
<evidence type="ECO:0000256" key="10">
    <source>
        <dbReference type="PROSITE-ProRule" id="PRU00703"/>
    </source>
</evidence>
<dbReference type="AlphaFoldDB" id="A6DFZ2"/>
<dbReference type="GO" id="GO:0005254">
    <property type="term" value="F:chloride channel activity"/>
    <property type="evidence" value="ECO:0007669"/>
    <property type="project" value="UniProtKB-KW"/>
</dbReference>
<feature type="transmembrane region" description="Helical" evidence="11">
    <location>
        <begin position="392"/>
        <end position="417"/>
    </location>
</feature>
<dbReference type="EMBL" id="ABCK01000001">
    <property type="protein sequence ID" value="EDM29722.1"/>
    <property type="molecule type" value="Genomic_DNA"/>
</dbReference>
<dbReference type="Gene3D" id="3.10.580.10">
    <property type="entry name" value="CBS-domain"/>
    <property type="match status" value="1"/>
</dbReference>
<keyword evidence="4 11" id="KW-1133">Transmembrane helix</keyword>
<dbReference type="RefSeq" id="WP_007276841.1">
    <property type="nucleotide sequence ID" value="NZ_ABCK01000001.1"/>
</dbReference>
<organism evidence="13 14">
    <name type="scientific">Lentisphaera araneosa HTCC2155</name>
    <dbReference type="NCBI Taxonomy" id="313628"/>
    <lineage>
        <taxon>Bacteria</taxon>
        <taxon>Pseudomonadati</taxon>
        <taxon>Lentisphaerota</taxon>
        <taxon>Lentisphaeria</taxon>
        <taxon>Lentisphaerales</taxon>
        <taxon>Lentisphaeraceae</taxon>
        <taxon>Lentisphaera</taxon>
    </lineage>
</organism>
<keyword evidence="10" id="KW-0129">CBS domain</keyword>
<dbReference type="STRING" id="313628.LNTAR_18268"/>